<dbReference type="GO" id="GO:0050840">
    <property type="term" value="F:extracellular matrix binding"/>
    <property type="evidence" value="ECO:0007669"/>
    <property type="project" value="TreeGrafter"/>
</dbReference>
<dbReference type="GO" id="GO:0005509">
    <property type="term" value="F:calcium ion binding"/>
    <property type="evidence" value="ECO:0007669"/>
    <property type="project" value="TreeGrafter"/>
</dbReference>
<evidence type="ECO:0000313" key="5">
    <source>
        <dbReference type="EMBL" id="VDM74712.1"/>
    </source>
</evidence>
<dbReference type="InterPro" id="IPR036058">
    <property type="entry name" value="Kazal_dom_sf"/>
</dbReference>
<organism evidence="5 6">
    <name type="scientific">Strongylus vulgaris</name>
    <name type="common">Blood worm</name>
    <dbReference type="NCBI Taxonomy" id="40348"/>
    <lineage>
        <taxon>Eukaryota</taxon>
        <taxon>Metazoa</taxon>
        <taxon>Ecdysozoa</taxon>
        <taxon>Nematoda</taxon>
        <taxon>Chromadorea</taxon>
        <taxon>Rhabditida</taxon>
        <taxon>Rhabditina</taxon>
        <taxon>Rhabditomorpha</taxon>
        <taxon>Strongyloidea</taxon>
        <taxon>Strongylidae</taxon>
        <taxon>Strongylus</taxon>
    </lineage>
</organism>
<proteinExistence type="predicted"/>
<dbReference type="OrthoDB" id="5867743at2759"/>
<dbReference type="Gene3D" id="3.30.60.30">
    <property type="match status" value="5"/>
</dbReference>
<dbReference type="EMBL" id="UYYB01094598">
    <property type="protein sequence ID" value="VDM74712.1"/>
    <property type="molecule type" value="Genomic_DNA"/>
</dbReference>
<feature type="domain" description="Kazal-like" evidence="4">
    <location>
        <begin position="303"/>
        <end position="359"/>
    </location>
</feature>
<dbReference type="SMART" id="SM00280">
    <property type="entry name" value="KAZAL"/>
    <property type="match status" value="8"/>
</dbReference>
<feature type="domain" description="Kazal-like" evidence="4">
    <location>
        <begin position="240"/>
        <end position="297"/>
    </location>
</feature>
<keyword evidence="1" id="KW-0732">Signal</keyword>
<feature type="domain" description="Kazal-like" evidence="4">
    <location>
        <begin position="455"/>
        <end position="504"/>
    </location>
</feature>
<evidence type="ECO:0000256" key="2">
    <source>
        <dbReference type="ARBA" id="ARBA00023157"/>
    </source>
</evidence>
<keyword evidence="6" id="KW-1185">Reference proteome</keyword>
<dbReference type="GO" id="GO:0005518">
    <property type="term" value="F:collagen binding"/>
    <property type="evidence" value="ECO:0007669"/>
    <property type="project" value="TreeGrafter"/>
</dbReference>
<gene>
    <name evidence="5" type="ORF">SVUK_LOCUS9710</name>
</gene>
<dbReference type="Pfam" id="PF07648">
    <property type="entry name" value="Kazal_2"/>
    <property type="match status" value="7"/>
</dbReference>
<dbReference type="GO" id="GO:0005615">
    <property type="term" value="C:extracellular space"/>
    <property type="evidence" value="ECO:0007669"/>
    <property type="project" value="TreeGrafter"/>
</dbReference>
<dbReference type="PROSITE" id="PS51465">
    <property type="entry name" value="KAZAL_2"/>
    <property type="match status" value="5"/>
</dbReference>
<dbReference type="Pfam" id="PF00050">
    <property type="entry name" value="Kazal_1"/>
    <property type="match status" value="1"/>
</dbReference>
<sequence length="721" mass="79790">MKYAYCRFERLNCLLRKSGKPEILLQHYGKCRQEIVATVLPEDLADTTEGSGLATKKEIAIENDSKEIQPSSDAKLQQGTQDRRAVKARAIPSLFLDDVDILAHSERLDQSETFINSFERDLPVVPSSNGDVIYPATINDDVLSKLRLPSITEASEEAEPKSADITIPPAISVSAILQPFDLTQPCSAAECDKTRNPVCDSNNRTHKNMCLFKFFACKVHRLDGTVIELSHMGECTADAKTPDSTCPPCPVSTSDTLVCDNLNKTHDSLCAFARFNCMQRVLKEDERVLIHIGRCHNRSLGFTLKDEKCPVKCSSEQHPVCDTQGNTHMNLCQFQKTNCLLRKKGRPAPMLFELKSCSDFVNASNSLRHSGEIIPKESVPPLTSTEISEKGQADAANTTQRATFDCPQPSCGSEGLPVCDSQGIMHENVCMFLHARCLAAKEGINLSTQPEENCLKIMCDKDCPKEEKPVCGSNFVTYKNLCHFNKQRCKDDSMSLLFYGKCEECLPTPCPPIQEDAPDEVFVCDEEGFTRTICEYQMLSCIVERSLGVNISIQHGQCCNRRCEETHAPVCDGTKTYENMCKFKIAQCEAERKGEVLTLAYAGECCTLPKGKCERSGSVCDSDGQTHIDVCHFQQKRCVMNKSIKKSLTVVHSGECCTIEACHKGDSAPVCDTHGGTHATKCHFQNTKCIHDKMHPDNPINLDYTGIDVSSNTKPAKGEKG</sequence>
<evidence type="ECO:0000313" key="6">
    <source>
        <dbReference type="Proteomes" id="UP000270094"/>
    </source>
</evidence>
<dbReference type="SUPFAM" id="SSF100895">
    <property type="entry name" value="Kazal-type serine protease inhibitors"/>
    <property type="match status" value="8"/>
</dbReference>
<evidence type="ECO:0000256" key="3">
    <source>
        <dbReference type="ARBA" id="ARBA00023180"/>
    </source>
</evidence>
<dbReference type="Proteomes" id="UP000270094">
    <property type="component" value="Unassembled WGS sequence"/>
</dbReference>
<protein>
    <recommendedName>
        <fullName evidence="4">Kazal-like domain-containing protein</fullName>
    </recommendedName>
</protein>
<evidence type="ECO:0000256" key="1">
    <source>
        <dbReference type="ARBA" id="ARBA00022729"/>
    </source>
</evidence>
<name>A0A3P7L5N4_STRVU</name>
<dbReference type="InterPro" id="IPR002350">
    <property type="entry name" value="Kazal_dom"/>
</dbReference>
<dbReference type="PANTHER" id="PTHR13866">
    <property type="entry name" value="SPARC OSTEONECTIN"/>
    <property type="match status" value="1"/>
</dbReference>
<dbReference type="CDD" id="cd00104">
    <property type="entry name" value="KAZAL_FS"/>
    <property type="match status" value="5"/>
</dbReference>
<feature type="domain" description="Kazal-like" evidence="4">
    <location>
        <begin position="599"/>
        <end position="656"/>
    </location>
</feature>
<keyword evidence="2" id="KW-1015">Disulfide bond</keyword>
<accession>A0A3P7L5N4</accession>
<feature type="domain" description="Kazal-like" evidence="4">
    <location>
        <begin position="180"/>
        <end position="237"/>
    </location>
</feature>
<evidence type="ECO:0000259" key="4">
    <source>
        <dbReference type="PROSITE" id="PS51465"/>
    </source>
</evidence>
<dbReference type="PANTHER" id="PTHR13866:SF14">
    <property type="entry name" value="BM-40"/>
    <property type="match status" value="1"/>
</dbReference>
<reference evidence="5 6" key="1">
    <citation type="submission" date="2018-11" db="EMBL/GenBank/DDBJ databases">
        <authorList>
            <consortium name="Pathogen Informatics"/>
        </authorList>
    </citation>
    <scope>NUCLEOTIDE SEQUENCE [LARGE SCALE GENOMIC DNA]</scope>
</reference>
<dbReference type="AlphaFoldDB" id="A0A3P7L5N4"/>
<keyword evidence="3" id="KW-0325">Glycoprotein</keyword>